<dbReference type="EMBL" id="MN095771">
    <property type="protein sequence ID" value="QFR56024.1"/>
    <property type="molecule type" value="Genomic_DNA"/>
</dbReference>
<organism evidence="1 2">
    <name type="scientific">Serratia phage Muldoon</name>
    <dbReference type="NCBI Taxonomy" id="2601678"/>
    <lineage>
        <taxon>Viruses</taxon>
        <taxon>Duplodnaviria</taxon>
        <taxon>Heunggongvirae</taxon>
        <taxon>Uroviricota</taxon>
        <taxon>Caudoviricetes</taxon>
        <taxon>Muldoonvirus</taxon>
        <taxon>Muldoonvirus muldoon</taxon>
    </lineage>
</organism>
<gene>
    <name evidence="1" type="ORF">CPT_Muldoon_068</name>
</gene>
<evidence type="ECO:0000313" key="2">
    <source>
        <dbReference type="Proteomes" id="UP000326777"/>
    </source>
</evidence>
<evidence type="ECO:0000313" key="1">
    <source>
        <dbReference type="EMBL" id="QFR56024.1"/>
    </source>
</evidence>
<dbReference type="Proteomes" id="UP000326777">
    <property type="component" value="Genome"/>
</dbReference>
<proteinExistence type="predicted"/>
<sequence>MSAFLDYQTIRFLNKTDYLVDVQAPWIHALIGDHMEFIIVKRDDRWKEPVIFLIDGKIVDVGNRGMVVFTEDDIDNGFIEVVDNPLNEKLVKAAVAEEVKLAHEQQKAAADKINFMLGLI</sequence>
<keyword evidence="2" id="KW-1185">Reference proteome</keyword>
<name>A0A5P8PH97_9CAUD</name>
<reference evidence="2" key="1">
    <citation type="submission" date="2019-06" db="EMBL/GenBank/DDBJ databases">
        <title>Complete genome sequence of Serratia marcescens phage Muldoon.</title>
        <authorList>
            <person name="Campbell S."/>
            <person name="Atkinson C."/>
            <person name="Moreland R."/>
            <person name="Liu M."/>
            <person name="Ramsey J."/>
            <person name="Leavitt J."/>
        </authorList>
    </citation>
    <scope>NUCLEOTIDE SEQUENCE [LARGE SCALE GENOMIC DNA]</scope>
</reference>
<protein>
    <submittedName>
        <fullName evidence="1">Uncharacterized protein</fullName>
    </submittedName>
</protein>
<accession>A0A5P8PH97</accession>